<comment type="caution">
    <text evidence="2">The sequence shown here is derived from an EMBL/GenBank/DDBJ whole genome shotgun (WGS) entry which is preliminary data.</text>
</comment>
<keyword evidence="1" id="KW-1133">Transmembrane helix</keyword>
<gene>
    <name evidence="2" type="ORF">ACFOX3_07460</name>
</gene>
<protein>
    <recommendedName>
        <fullName evidence="4">Phage holin family protein</fullName>
    </recommendedName>
</protein>
<keyword evidence="3" id="KW-1185">Reference proteome</keyword>
<keyword evidence="1" id="KW-0812">Transmembrane</keyword>
<dbReference type="EMBL" id="JBHSCX010000005">
    <property type="protein sequence ID" value="MFC4362132.1"/>
    <property type="molecule type" value="Genomic_DNA"/>
</dbReference>
<sequence length="143" mass="15597">MLNSKSDTFNAQHRSEGETLDDVRLGPSIDALGAALTQFINARLALLKAEWQLSLSALALSFVALVALGALLAMTWFAGFAALSYGVAIWLNHWLWGLCFFGLCQLSAITLLWRLSRRLVGKIGFQHSLAIGEITHVKPTAKT</sequence>
<keyword evidence="1" id="KW-0472">Membrane</keyword>
<reference evidence="3" key="1">
    <citation type="journal article" date="2019" name="Int. J. Syst. Evol. Microbiol.">
        <title>The Global Catalogue of Microorganisms (GCM) 10K type strain sequencing project: providing services to taxonomists for standard genome sequencing and annotation.</title>
        <authorList>
            <consortium name="The Broad Institute Genomics Platform"/>
            <consortium name="The Broad Institute Genome Sequencing Center for Infectious Disease"/>
            <person name="Wu L."/>
            <person name="Ma J."/>
        </authorList>
    </citation>
    <scope>NUCLEOTIDE SEQUENCE [LARGE SCALE GENOMIC DNA]</scope>
    <source>
        <strain evidence="3">CECT 8570</strain>
    </source>
</reference>
<feature type="transmembrane region" description="Helical" evidence="1">
    <location>
        <begin position="53"/>
        <end position="82"/>
    </location>
</feature>
<dbReference type="Proteomes" id="UP001595840">
    <property type="component" value="Unassembled WGS sequence"/>
</dbReference>
<evidence type="ECO:0000313" key="3">
    <source>
        <dbReference type="Proteomes" id="UP001595840"/>
    </source>
</evidence>
<name>A0ABV8V4V5_9GAMM</name>
<dbReference type="RefSeq" id="WP_290265693.1">
    <property type="nucleotide sequence ID" value="NZ_JAUFQG010000006.1"/>
</dbReference>
<proteinExistence type="predicted"/>
<accession>A0ABV8V4V5</accession>
<evidence type="ECO:0000313" key="2">
    <source>
        <dbReference type="EMBL" id="MFC4362132.1"/>
    </source>
</evidence>
<evidence type="ECO:0000256" key="1">
    <source>
        <dbReference type="SAM" id="Phobius"/>
    </source>
</evidence>
<organism evidence="2 3">
    <name type="scientific">Simiduia curdlanivorans</name>
    <dbReference type="NCBI Taxonomy" id="1492769"/>
    <lineage>
        <taxon>Bacteria</taxon>
        <taxon>Pseudomonadati</taxon>
        <taxon>Pseudomonadota</taxon>
        <taxon>Gammaproteobacteria</taxon>
        <taxon>Cellvibrionales</taxon>
        <taxon>Cellvibrionaceae</taxon>
        <taxon>Simiduia</taxon>
    </lineage>
</organism>
<feature type="transmembrane region" description="Helical" evidence="1">
    <location>
        <begin position="94"/>
        <end position="113"/>
    </location>
</feature>
<evidence type="ECO:0008006" key="4">
    <source>
        <dbReference type="Google" id="ProtNLM"/>
    </source>
</evidence>